<gene>
    <name evidence="3" type="ORF">BRAA02T08109Z</name>
    <name evidence="2" type="ORF">BRAPAZ1V2_A02P38530.2</name>
</gene>
<sequence>MESSSDSSSMIFRSSSSFMDLISTPFEFDSEVSVSNFGLLPSYQTRNQFEPEFKNQIPSASVDSQSNRKSPLKISRESSTTEE</sequence>
<name>A0A3P6APQ2_BRACM</name>
<accession>A0A3P6APQ2</accession>
<proteinExistence type="predicted"/>
<feature type="compositionally biased region" description="Polar residues" evidence="1">
    <location>
        <begin position="56"/>
        <end position="69"/>
    </location>
</feature>
<dbReference type="EMBL" id="LS974618">
    <property type="protein sequence ID" value="CAG7894901.1"/>
    <property type="molecule type" value="Genomic_DNA"/>
</dbReference>
<dbReference type="EMBL" id="LR031573">
    <property type="protein sequence ID" value="VDC91009.1"/>
    <property type="molecule type" value="Genomic_DNA"/>
</dbReference>
<evidence type="ECO:0000256" key="1">
    <source>
        <dbReference type="SAM" id="MobiDB-lite"/>
    </source>
</evidence>
<dbReference type="AlphaFoldDB" id="A0A3P6APQ2"/>
<reference evidence="3" key="1">
    <citation type="submission" date="2018-11" db="EMBL/GenBank/DDBJ databases">
        <authorList>
            <consortium name="Genoscope - CEA"/>
            <person name="William W."/>
        </authorList>
    </citation>
    <scope>NUCLEOTIDE SEQUENCE</scope>
</reference>
<dbReference type="Gramene" id="A02p38530.2_BraZ1">
    <property type="protein sequence ID" value="A02p38530.2_BraZ1.CDS"/>
    <property type="gene ID" value="A02g38530.2_BraZ1"/>
</dbReference>
<evidence type="ECO:0000313" key="3">
    <source>
        <dbReference type="EMBL" id="VDC91009.1"/>
    </source>
</evidence>
<organism evidence="3">
    <name type="scientific">Brassica campestris</name>
    <name type="common">Field mustard</name>
    <dbReference type="NCBI Taxonomy" id="3711"/>
    <lineage>
        <taxon>Eukaryota</taxon>
        <taxon>Viridiplantae</taxon>
        <taxon>Streptophyta</taxon>
        <taxon>Embryophyta</taxon>
        <taxon>Tracheophyta</taxon>
        <taxon>Spermatophyta</taxon>
        <taxon>Magnoliopsida</taxon>
        <taxon>eudicotyledons</taxon>
        <taxon>Gunneridae</taxon>
        <taxon>Pentapetalae</taxon>
        <taxon>rosids</taxon>
        <taxon>malvids</taxon>
        <taxon>Brassicales</taxon>
        <taxon>Brassicaceae</taxon>
        <taxon>Brassiceae</taxon>
        <taxon>Brassica</taxon>
    </lineage>
</organism>
<protein>
    <submittedName>
        <fullName evidence="2">Uncharacterized protein</fullName>
    </submittedName>
</protein>
<dbReference type="Proteomes" id="UP000694005">
    <property type="component" value="Chromosome A02"/>
</dbReference>
<feature type="region of interest" description="Disordered" evidence="1">
    <location>
        <begin position="50"/>
        <end position="83"/>
    </location>
</feature>
<evidence type="ECO:0000313" key="2">
    <source>
        <dbReference type="EMBL" id="CAG7894901.1"/>
    </source>
</evidence>